<evidence type="ECO:0000256" key="5">
    <source>
        <dbReference type="ARBA" id="ARBA00023136"/>
    </source>
</evidence>
<accession>A0A2P2CFP5</accession>
<feature type="transmembrane region" description="Helical" evidence="6">
    <location>
        <begin position="151"/>
        <end position="175"/>
    </location>
</feature>
<comment type="subcellular location">
    <subcellularLocation>
        <location evidence="1">Cell membrane</location>
        <topology evidence="1">Multi-pass membrane protein</topology>
    </subcellularLocation>
</comment>
<feature type="transmembrane region" description="Helical" evidence="6">
    <location>
        <begin position="6"/>
        <end position="28"/>
    </location>
</feature>
<dbReference type="PANTHER" id="PTHR30086:SF20">
    <property type="entry name" value="ARGININE EXPORTER PROTEIN ARGO-RELATED"/>
    <property type="match status" value="1"/>
</dbReference>
<keyword evidence="3 6" id="KW-0812">Transmembrane</keyword>
<keyword evidence="5 6" id="KW-0472">Membrane</keyword>
<gene>
    <name evidence="7" type="ORF">NOCA290009</name>
</gene>
<name>A0A2P2CFP5_9ZZZZ</name>
<dbReference type="PIRSF" id="PIRSF006324">
    <property type="entry name" value="LeuE"/>
    <property type="match status" value="1"/>
</dbReference>
<evidence type="ECO:0000256" key="2">
    <source>
        <dbReference type="ARBA" id="ARBA00022475"/>
    </source>
</evidence>
<protein>
    <recommendedName>
        <fullName evidence="8">RhtB family transporter</fullName>
    </recommendedName>
</protein>
<reference evidence="7" key="1">
    <citation type="submission" date="2015-08" db="EMBL/GenBank/DDBJ databases">
        <authorList>
            <person name="Babu N.S."/>
            <person name="Beckwith C.J."/>
            <person name="Beseler K.G."/>
            <person name="Brison A."/>
            <person name="Carone J.V."/>
            <person name="Caskin T.P."/>
            <person name="Diamond M."/>
            <person name="Durham M.E."/>
            <person name="Foxe J.M."/>
            <person name="Go M."/>
            <person name="Henderson B.A."/>
            <person name="Jones I.B."/>
            <person name="McGettigan J.A."/>
            <person name="Micheletti S.J."/>
            <person name="Nasrallah M.E."/>
            <person name="Ortiz D."/>
            <person name="Piller C.R."/>
            <person name="Privatt S.R."/>
            <person name="Schneider S.L."/>
            <person name="Sharp S."/>
            <person name="Smith T.C."/>
            <person name="Stanton J.D."/>
            <person name="Ullery H.E."/>
            <person name="Wilson R.J."/>
            <person name="Serrano M.G."/>
            <person name="Buck G."/>
            <person name="Lee V."/>
            <person name="Wang Y."/>
            <person name="Carvalho R."/>
            <person name="Voegtly L."/>
            <person name="Shi R."/>
            <person name="Duckworth R."/>
            <person name="Johnson A."/>
            <person name="Loviza R."/>
            <person name="Walstead R."/>
            <person name="Shah Z."/>
            <person name="Kiflezghi M."/>
            <person name="Wade K."/>
            <person name="Ball S.L."/>
            <person name="Bradley K.W."/>
            <person name="Asai D.J."/>
            <person name="Bowman C.A."/>
            <person name="Russell D.A."/>
            <person name="Pope W.H."/>
            <person name="Jacobs-Sera D."/>
            <person name="Hendrix R.W."/>
            <person name="Hatfull G.F."/>
        </authorList>
    </citation>
    <scope>NUCLEOTIDE SEQUENCE</scope>
</reference>
<dbReference type="EMBL" id="CZKA01000085">
    <property type="protein sequence ID" value="CUR60825.1"/>
    <property type="molecule type" value="Genomic_DNA"/>
</dbReference>
<evidence type="ECO:0000256" key="3">
    <source>
        <dbReference type="ARBA" id="ARBA00022692"/>
    </source>
</evidence>
<evidence type="ECO:0000313" key="7">
    <source>
        <dbReference type="EMBL" id="CUR60825.1"/>
    </source>
</evidence>
<dbReference type="AlphaFoldDB" id="A0A2P2CFP5"/>
<dbReference type="PANTHER" id="PTHR30086">
    <property type="entry name" value="ARGININE EXPORTER PROTEIN ARGO"/>
    <property type="match status" value="1"/>
</dbReference>
<keyword evidence="2" id="KW-1003">Cell membrane</keyword>
<keyword evidence="4 6" id="KW-1133">Transmembrane helix</keyword>
<feature type="transmembrane region" description="Helical" evidence="6">
    <location>
        <begin position="74"/>
        <end position="91"/>
    </location>
</feature>
<feature type="transmembrane region" description="Helical" evidence="6">
    <location>
        <begin position="40"/>
        <end position="68"/>
    </location>
</feature>
<proteinExistence type="predicted"/>
<evidence type="ECO:0000256" key="1">
    <source>
        <dbReference type="ARBA" id="ARBA00004651"/>
    </source>
</evidence>
<dbReference type="GO" id="GO:0005886">
    <property type="term" value="C:plasma membrane"/>
    <property type="evidence" value="ECO:0007669"/>
    <property type="project" value="UniProtKB-SubCell"/>
</dbReference>
<feature type="transmembrane region" description="Helical" evidence="6">
    <location>
        <begin position="118"/>
        <end position="139"/>
    </location>
</feature>
<dbReference type="Pfam" id="PF01810">
    <property type="entry name" value="LysE"/>
    <property type="match status" value="1"/>
</dbReference>
<evidence type="ECO:0000256" key="4">
    <source>
        <dbReference type="ARBA" id="ARBA00022989"/>
    </source>
</evidence>
<dbReference type="InterPro" id="IPR001123">
    <property type="entry name" value="LeuE-type"/>
</dbReference>
<dbReference type="GO" id="GO:0015171">
    <property type="term" value="F:amino acid transmembrane transporter activity"/>
    <property type="evidence" value="ECO:0007669"/>
    <property type="project" value="TreeGrafter"/>
</dbReference>
<evidence type="ECO:0008006" key="8">
    <source>
        <dbReference type="Google" id="ProtNLM"/>
    </source>
</evidence>
<organism evidence="7">
    <name type="scientific">metagenome</name>
    <dbReference type="NCBI Taxonomy" id="256318"/>
    <lineage>
        <taxon>unclassified sequences</taxon>
        <taxon>metagenomes</taxon>
    </lineage>
</organism>
<sequence length="206" mass="21028">MNASTLTLFVGVTLAMLLVPGPTALYAFSRTLEQGRETGLWAVAGLETGLLLHVVAASLGVSGLAAASPTGLSILQYGGAAYLAVLGLRELGRRDSPARPSDGSPVGPSRGRVFREGVIIDVLNPKTLLFFLALLPQFIAPDRGPWAVQSLVLGLVVVALAAACDTGYVLAAGLVRRRQVTPGLSSGLRRASGAAFLGVAALAGLG</sequence>
<evidence type="ECO:0000256" key="6">
    <source>
        <dbReference type="SAM" id="Phobius"/>
    </source>
</evidence>